<dbReference type="PROSITE" id="PS50109">
    <property type="entry name" value="HIS_KIN"/>
    <property type="match status" value="1"/>
</dbReference>
<dbReference type="CDD" id="cd06225">
    <property type="entry name" value="HAMP"/>
    <property type="match status" value="1"/>
</dbReference>
<comment type="catalytic activity">
    <reaction evidence="1">
        <text>ATP + protein L-histidine = ADP + protein N-phospho-L-histidine.</text>
        <dbReference type="EC" id="2.7.13.3"/>
    </reaction>
</comment>
<dbReference type="Pfam" id="PF00512">
    <property type="entry name" value="HisKA"/>
    <property type="match status" value="1"/>
</dbReference>
<dbReference type="GO" id="GO:0005886">
    <property type="term" value="C:plasma membrane"/>
    <property type="evidence" value="ECO:0007669"/>
    <property type="project" value="TreeGrafter"/>
</dbReference>
<dbReference type="FunFam" id="1.10.287.130:FF:000001">
    <property type="entry name" value="Two-component sensor histidine kinase"/>
    <property type="match status" value="1"/>
</dbReference>
<protein>
    <recommendedName>
        <fullName evidence="3">histidine kinase</fullName>
        <ecNumber evidence="3">2.7.13.3</ecNumber>
    </recommendedName>
</protein>
<dbReference type="CDD" id="cd00082">
    <property type="entry name" value="HisKA"/>
    <property type="match status" value="1"/>
</dbReference>
<dbReference type="SUPFAM" id="SSF55874">
    <property type="entry name" value="ATPase domain of HSP90 chaperone/DNA topoisomerase II/histidine kinase"/>
    <property type="match status" value="1"/>
</dbReference>
<dbReference type="PROSITE" id="PS50885">
    <property type="entry name" value="HAMP"/>
    <property type="match status" value="1"/>
</dbReference>
<feature type="transmembrane region" description="Helical" evidence="8">
    <location>
        <begin position="183"/>
        <end position="202"/>
    </location>
</feature>
<dbReference type="InterPro" id="IPR036097">
    <property type="entry name" value="HisK_dim/P_sf"/>
</dbReference>
<feature type="domain" description="HAMP" evidence="10">
    <location>
        <begin position="204"/>
        <end position="258"/>
    </location>
</feature>
<feature type="domain" description="Histidine kinase" evidence="9">
    <location>
        <begin position="287"/>
        <end position="503"/>
    </location>
</feature>
<dbReference type="Gene3D" id="1.10.287.130">
    <property type="match status" value="1"/>
</dbReference>
<dbReference type="Proteomes" id="UP000283586">
    <property type="component" value="Unassembled WGS sequence"/>
</dbReference>
<dbReference type="Gene3D" id="3.30.565.10">
    <property type="entry name" value="Histidine kinase-like ATPase, C-terminal domain"/>
    <property type="match status" value="1"/>
</dbReference>
<evidence type="ECO:0000256" key="5">
    <source>
        <dbReference type="ARBA" id="ARBA00022679"/>
    </source>
</evidence>
<reference evidence="11 12" key="1">
    <citation type="submission" date="2018-08" db="EMBL/GenBank/DDBJ databases">
        <title>A genome reference for cultivated species of the human gut microbiota.</title>
        <authorList>
            <person name="Zou Y."/>
            <person name="Xue W."/>
            <person name="Luo G."/>
        </authorList>
    </citation>
    <scope>NUCLEOTIDE SEQUENCE [LARGE SCALE GENOMIC DNA]</scope>
    <source>
        <strain evidence="11 12">AF31-21AC</strain>
    </source>
</reference>
<evidence type="ECO:0000256" key="8">
    <source>
        <dbReference type="SAM" id="Phobius"/>
    </source>
</evidence>
<dbReference type="EMBL" id="QRQN01000005">
    <property type="protein sequence ID" value="RHN10250.1"/>
    <property type="molecule type" value="Genomic_DNA"/>
</dbReference>
<organism evidence="11 12">
    <name type="scientific">Roseburia intestinalis</name>
    <dbReference type="NCBI Taxonomy" id="166486"/>
    <lineage>
        <taxon>Bacteria</taxon>
        <taxon>Bacillati</taxon>
        <taxon>Bacillota</taxon>
        <taxon>Clostridia</taxon>
        <taxon>Lachnospirales</taxon>
        <taxon>Lachnospiraceae</taxon>
        <taxon>Roseburia</taxon>
    </lineage>
</organism>
<evidence type="ECO:0000256" key="3">
    <source>
        <dbReference type="ARBA" id="ARBA00012438"/>
    </source>
</evidence>
<feature type="transmembrane region" description="Helical" evidence="8">
    <location>
        <begin position="21"/>
        <end position="43"/>
    </location>
</feature>
<evidence type="ECO:0000259" key="9">
    <source>
        <dbReference type="PROSITE" id="PS50109"/>
    </source>
</evidence>
<dbReference type="Pfam" id="PF02518">
    <property type="entry name" value="HATPase_c"/>
    <property type="match status" value="1"/>
</dbReference>
<comment type="subcellular location">
    <subcellularLocation>
        <location evidence="2">Membrane</location>
    </subcellularLocation>
</comment>
<dbReference type="SMART" id="SM00387">
    <property type="entry name" value="HATPase_c"/>
    <property type="match status" value="1"/>
</dbReference>
<keyword evidence="7" id="KW-0902">Two-component regulatory system</keyword>
<evidence type="ECO:0000313" key="12">
    <source>
        <dbReference type="Proteomes" id="UP000283586"/>
    </source>
</evidence>
<dbReference type="PANTHER" id="PTHR45453:SF3">
    <property type="entry name" value="HISTIDINE KINASE"/>
    <property type="match status" value="1"/>
</dbReference>
<gene>
    <name evidence="11" type="ORF">DWZ31_05495</name>
</gene>
<keyword evidence="6 11" id="KW-0418">Kinase</keyword>
<evidence type="ECO:0000256" key="2">
    <source>
        <dbReference type="ARBA" id="ARBA00004370"/>
    </source>
</evidence>
<keyword evidence="8" id="KW-1133">Transmembrane helix</keyword>
<dbReference type="SMART" id="SM00388">
    <property type="entry name" value="HisKA"/>
    <property type="match status" value="1"/>
</dbReference>
<proteinExistence type="predicted"/>
<dbReference type="GO" id="GO:0000155">
    <property type="term" value="F:phosphorelay sensor kinase activity"/>
    <property type="evidence" value="ECO:0007669"/>
    <property type="project" value="InterPro"/>
</dbReference>
<evidence type="ECO:0000313" key="11">
    <source>
        <dbReference type="EMBL" id="RHN10250.1"/>
    </source>
</evidence>
<dbReference type="RefSeq" id="WP_118488383.1">
    <property type="nucleotide sequence ID" value="NZ_QRQN01000005.1"/>
</dbReference>
<dbReference type="InterPro" id="IPR003660">
    <property type="entry name" value="HAMP_dom"/>
</dbReference>
<keyword evidence="8" id="KW-0472">Membrane</keyword>
<evidence type="ECO:0000256" key="6">
    <source>
        <dbReference type="ARBA" id="ARBA00022777"/>
    </source>
</evidence>
<accession>A0A3R6H2F1</accession>
<dbReference type="InterPro" id="IPR036890">
    <property type="entry name" value="HATPase_C_sf"/>
</dbReference>
<name>A0A3R6H2F1_9FIRM</name>
<dbReference type="SUPFAM" id="SSF158472">
    <property type="entry name" value="HAMP domain-like"/>
    <property type="match status" value="1"/>
</dbReference>
<dbReference type="EC" id="2.7.13.3" evidence="3"/>
<dbReference type="InterPro" id="IPR005467">
    <property type="entry name" value="His_kinase_dom"/>
</dbReference>
<evidence type="ECO:0000256" key="4">
    <source>
        <dbReference type="ARBA" id="ARBA00022553"/>
    </source>
</evidence>
<comment type="caution">
    <text evidence="11">The sequence shown here is derived from an EMBL/GenBank/DDBJ whole genome shotgun (WGS) entry which is preliminary data.</text>
</comment>
<dbReference type="PANTHER" id="PTHR45453">
    <property type="entry name" value="PHOSPHATE REGULON SENSOR PROTEIN PHOR"/>
    <property type="match status" value="1"/>
</dbReference>
<keyword evidence="4" id="KW-0597">Phosphoprotein</keyword>
<dbReference type="SMART" id="SM00304">
    <property type="entry name" value="HAMP"/>
    <property type="match status" value="1"/>
</dbReference>
<dbReference type="Gene3D" id="6.10.340.10">
    <property type="match status" value="1"/>
</dbReference>
<dbReference type="AlphaFoldDB" id="A0A3R6H2F1"/>
<evidence type="ECO:0000256" key="1">
    <source>
        <dbReference type="ARBA" id="ARBA00000085"/>
    </source>
</evidence>
<dbReference type="InterPro" id="IPR003661">
    <property type="entry name" value="HisK_dim/P_dom"/>
</dbReference>
<evidence type="ECO:0000259" key="10">
    <source>
        <dbReference type="PROSITE" id="PS50885"/>
    </source>
</evidence>
<dbReference type="GO" id="GO:0004721">
    <property type="term" value="F:phosphoprotein phosphatase activity"/>
    <property type="evidence" value="ECO:0007669"/>
    <property type="project" value="TreeGrafter"/>
</dbReference>
<dbReference type="SUPFAM" id="SSF47384">
    <property type="entry name" value="Homodimeric domain of signal transducing histidine kinase"/>
    <property type="match status" value="1"/>
</dbReference>
<dbReference type="InterPro" id="IPR003594">
    <property type="entry name" value="HATPase_dom"/>
</dbReference>
<keyword evidence="5" id="KW-0808">Transferase</keyword>
<keyword evidence="8" id="KW-0812">Transmembrane</keyword>
<sequence>MMKSRKKEFKRKYFGSLTHQLILISICLVTGTLLLCWFINTVFLEPYYVINKQNTLLSGFETIDEASEAGTLDDSSFDVTFDNLCANGNITVMIISSDRTIVRSSVNDTQKMMLEFMNIIFGEKQNEVTVMMQSDNYIIQKQTDTRLDSEFLVLYGTLSNGNLILMRTALESIRESVNLSNTFLAWVGVVAAIISAVVIVFVSRGITTPLLRLTDISKRMTELDFEAKYQPGRRYHNEVDELGEYMNVMSTTLEHTISELKSANNQLQIDIDKKTQIDEMRKEFLSNVSHELKTPLALIQGYAEGLKECINDDAESRDFYCEVIMDEADKMNKMVKKLLTLNQLEFGNEVITMERFDLTELIRGVINSSAILLNQNEITLDFTQQEPLYAWADEFKVEEVVTNYLSNAIHHAEGEKRIDISCVQKGDKVRVSVFNTGNPIPEEDVDNIWIKFYKVDKARTREYGGSGIGLSIVRAIMDSFHQKCGVINHEDGVEFWFELETNNGNFSVDKSYQKC</sequence>
<dbReference type="InterPro" id="IPR050351">
    <property type="entry name" value="BphY/WalK/GraS-like"/>
</dbReference>
<dbReference type="GO" id="GO:0016036">
    <property type="term" value="P:cellular response to phosphate starvation"/>
    <property type="evidence" value="ECO:0007669"/>
    <property type="project" value="TreeGrafter"/>
</dbReference>
<evidence type="ECO:0000256" key="7">
    <source>
        <dbReference type="ARBA" id="ARBA00023012"/>
    </source>
</evidence>